<dbReference type="InterPro" id="IPR003825">
    <property type="entry name" value="Colicin-V_CvpA"/>
</dbReference>
<evidence type="ECO:0000256" key="3">
    <source>
        <dbReference type="ARBA" id="ARBA00022989"/>
    </source>
</evidence>
<evidence type="ECO:0000256" key="4">
    <source>
        <dbReference type="ARBA" id="ARBA00023136"/>
    </source>
</evidence>
<proteinExistence type="predicted"/>
<reference evidence="7" key="1">
    <citation type="submission" date="2017-08" db="EMBL/GenBank/DDBJ databases">
        <title>Draft genome sequence of Lactococcus sp. strain Rs-Y01, isolated from the gut of the lower termite Reticulitermes speratus.</title>
        <authorList>
            <person name="Ohkuma M."/>
            <person name="Yuki M."/>
        </authorList>
    </citation>
    <scope>NUCLEOTIDE SEQUENCE [LARGE SCALE GENOMIC DNA]</scope>
    <source>
        <strain evidence="7">Rs-Y01</strain>
    </source>
</reference>
<name>A0A224WW48_9LACT</name>
<dbReference type="PANTHER" id="PTHR37306">
    <property type="entry name" value="COLICIN V PRODUCTION PROTEIN"/>
    <property type="match status" value="1"/>
</dbReference>
<dbReference type="PANTHER" id="PTHR37306:SF1">
    <property type="entry name" value="COLICIN V PRODUCTION PROTEIN"/>
    <property type="match status" value="1"/>
</dbReference>
<feature type="transmembrane region" description="Helical" evidence="5">
    <location>
        <begin position="120"/>
        <end position="141"/>
    </location>
</feature>
<dbReference type="AlphaFoldDB" id="A0A224WW48"/>
<feature type="transmembrane region" description="Helical" evidence="5">
    <location>
        <begin position="24"/>
        <end position="44"/>
    </location>
</feature>
<evidence type="ECO:0000256" key="2">
    <source>
        <dbReference type="ARBA" id="ARBA00022692"/>
    </source>
</evidence>
<dbReference type="Proteomes" id="UP000218689">
    <property type="component" value="Unassembled WGS sequence"/>
</dbReference>
<protein>
    <recommendedName>
        <fullName evidence="8">Colicin V production protein</fullName>
    </recommendedName>
</protein>
<dbReference type="EMBL" id="BEDT01000001">
    <property type="protein sequence ID" value="GAX46547.1"/>
    <property type="molecule type" value="Genomic_DNA"/>
</dbReference>
<accession>A0A224WW48</accession>
<dbReference type="Pfam" id="PF02674">
    <property type="entry name" value="Colicin_V"/>
    <property type="match status" value="1"/>
</dbReference>
<dbReference type="RefSeq" id="WP_094783635.1">
    <property type="nucleotide sequence ID" value="NZ_BEDT01000001.1"/>
</dbReference>
<comment type="caution">
    <text evidence="6">The sequence shown here is derived from an EMBL/GenBank/DDBJ whole genome shotgun (WGS) entry which is preliminary data.</text>
</comment>
<dbReference type="GO" id="GO:0016020">
    <property type="term" value="C:membrane"/>
    <property type="evidence" value="ECO:0007669"/>
    <property type="project" value="UniProtKB-SubCell"/>
</dbReference>
<dbReference type="GO" id="GO:0009403">
    <property type="term" value="P:toxin biosynthetic process"/>
    <property type="evidence" value="ECO:0007669"/>
    <property type="project" value="InterPro"/>
</dbReference>
<feature type="transmembrane region" description="Helical" evidence="5">
    <location>
        <begin position="80"/>
        <end position="108"/>
    </location>
</feature>
<evidence type="ECO:0000256" key="1">
    <source>
        <dbReference type="ARBA" id="ARBA00004141"/>
    </source>
</evidence>
<keyword evidence="7" id="KW-1185">Reference proteome</keyword>
<organism evidence="6 7">
    <name type="scientific">Pseudolactococcus reticulitermitis</name>
    <dbReference type="NCBI Taxonomy" id="2025039"/>
    <lineage>
        <taxon>Bacteria</taxon>
        <taxon>Bacillati</taxon>
        <taxon>Bacillota</taxon>
        <taxon>Bacilli</taxon>
        <taxon>Lactobacillales</taxon>
        <taxon>Streptococcaceae</taxon>
        <taxon>Pseudolactococcus</taxon>
    </lineage>
</organism>
<keyword evidence="3 5" id="KW-1133">Transmembrane helix</keyword>
<evidence type="ECO:0000313" key="6">
    <source>
        <dbReference type="EMBL" id="GAX46547.1"/>
    </source>
</evidence>
<keyword evidence="2 5" id="KW-0812">Transmembrane</keyword>
<evidence type="ECO:0008006" key="8">
    <source>
        <dbReference type="Google" id="ProtNLM"/>
    </source>
</evidence>
<gene>
    <name evidence="6" type="ORF">RsY01_126</name>
</gene>
<evidence type="ECO:0000256" key="5">
    <source>
        <dbReference type="SAM" id="Phobius"/>
    </source>
</evidence>
<dbReference type="OrthoDB" id="1809613at2"/>
<sequence length="186" mass="20582">MIITILILALLVWAFMVGHSRGLALQGFYTLGSWVAIFIALTNYQALGKKITLWVPFASATSDSKLAFYSSKLLFEVDHVFYAVLAFMVIFLAVYGIMRLIGIFLGALENKIILGQTGNVIAGALAVCCVYLVLSLVLMVLSTMPIPMVQNHLSASGLARFMLMHTPFFSAWLRETFITQITHIKI</sequence>
<keyword evidence="4 5" id="KW-0472">Membrane</keyword>
<evidence type="ECO:0000313" key="7">
    <source>
        <dbReference type="Proteomes" id="UP000218689"/>
    </source>
</evidence>
<comment type="subcellular location">
    <subcellularLocation>
        <location evidence="1">Membrane</location>
        <topology evidence="1">Multi-pass membrane protein</topology>
    </subcellularLocation>
</comment>